<dbReference type="SUPFAM" id="SSF56112">
    <property type="entry name" value="Protein kinase-like (PK-like)"/>
    <property type="match status" value="1"/>
</dbReference>
<dbReference type="AlphaFoldDB" id="A0A4Y3RN96"/>
<protein>
    <recommendedName>
        <fullName evidence="6">Protein kinase domain-containing protein</fullName>
    </recommendedName>
</protein>
<evidence type="ECO:0000256" key="1">
    <source>
        <dbReference type="ARBA" id="ARBA00022679"/>
    </source>
</evidence>
<evidence type="ECO:0000256" key="2">
    <source>
        <dbReference type="ARBA" id="ARBA00022741"/>
    </source>
</evidence>
<feature type="compositionally biased region" description="Low complexity" evidence="5">
    <location>
        <begin position="124"/>
        <end position="143"/>
    </location>
</feature>
<evidence type="ECO:0000313" key="7">
    <source>
        <dbReference type="EMBL" id="GEB59351.1"/>
    </source>
</evidence>
<dbReference type="GO" id="GO:0004674">
    <property type="term" value="F:protein serine/threonine kinase activity"/>
    <property type="evidence" value="ECO:0007669"/>
    <property type="project" value="TreeGrafter"/>
</dbReference>
<dbReference type="PANTHER" id="PTHR43289:SF34">
    <property type="entry name" value="SERINE_THREONINE-PROTEIN KINASE YBDM-RELATED"/>
    <property type="match status" value="1"/>
</dbReference>
<sequence>MERSRTQGESGASPAARTAPDRPSAPARPAAQERPAAQDRRIGPYRLITRLDPPGTAVPCRRFVARTPDGARTVLLSTPLPGTDPARFAAEATAARHLLGPWIAPVTDVAEPTGAAGVAGSADPTGSAGPTGPTGPTSPTGPTGPAWYASPYVPALPLPVALAVHGGPLPEATVRAVGAALAEALAAAHSQGLTHAGVSPAAVLLTADGPRLSCFGAVRAAAADGEPRTGLPGLDPGALAPEQASGGRPRPPGDVFALGAVLAYAATGHTVPEREELPPALREVVSSCLARDPADRPTAGALMASLAPPTAHQTVLNSAGTLLTPGWLPGRVIAALARQSAELLAAELPELPEQTVPAEHATPARA</sequence>
<proteinExistence type="predicted"/>
<dbReference type="Proteomes" id="UP000315226">
    <property type="component" value="Unassembled WGS sequence"/>
</dbReference>
<feature type="region of interest" description="Disordered" evidence="5">
    <location>
        <begin position="1"/>
        <end position="43"/>
    </location>
</feature>
<evidence type="ECO:0000256" key="5">
    <source>
        <dbReference type="SAM" id="MobiDB-lite"/>
    </source>
</evidence>
<feature type="domain" description="Protein kinase" evidence="6">
    <location>
        <begin position="1"/>
        <end position="315"/>
    </location>
</feature>
<evidence type="ECO:0000259" key="6">
    <source>
        <dbReference type="PROSITE" id="PS50011"/>
    </source>
</evidence>
<dbReference type="EMBL" id="BJMN01000032">
    <property type="protein sequence ID" value="GEB59351.1"/>
    <property type="molecule type" value="Genomic_DNA"/>
</dbReference>
<accession>A0A4Y3RN96</accession>
<feature type="region of interest" description="Disordered" evidence="5">
    <location>
        <begin position="225"/>
        <end position="251"/>
    </location>
</feature>
<evidence type="ECO:0000256" key="4">
    <source>
        <dbReference type="ARBA" id="ARBA00022840"/>
    </source>
</evidence>
<keyword evidence="3" id="KW-0418">Kinase</keyword>
<feature type="compositionally biased region" description="Low complexity" evidence="5">
    <location>
        <begin position="12"/>
        <end position="35"/>
    </location>
</feature>
<name>A0A4Y3RN96_9ACTN</name>
<reference evidence="7 8" key="1">
    <citation type="submission" date="2019-06" db="EMBL/GenBank/DDBJ databases">
        <title>Whole genome shotgun sequence of Streptomyces gardneri NBRC 12865.</title>
        <authorList>
            <person name="Hosoyama A."/>
            <person name="Uohara A."/>
            <person name="Ohji S."/>
            <person name="Ichikawa N."/>
        </authorList>
    </citation>
    <scope>NUCLEOTIDE SEQUENCE [LARGE SCALE GENOMIC DNA]</scope>
    <source>
        <strain evidence="7 8">NBRC 12865</strain>
    </source>
</reference>
<keyword evidence="4" id="KW-0067">ATP-binding</keyword>
<keyword evidence="2" id="KW-0547">Nucleotide-binding</keyword>
<dbReference type="SMART" id="SM00220">
    <property type="entry name" value="S_TKc"/>
    <property type="match status" value="1"/>
</dbReference>
<organism evidence="7 8">
    <name type="scientific">Streptomyces gardneri</name>
    <dbReference type="NCBI Taxonomy" id="66892"/>
    <lineage>
        <taxon>Bacteria</taxon>
        <taxon>Bacillati</taxon>
        <taxon>Actinomycetota</taxon>
        <taxon>Actinomycetes</taxon>
        <taxon>Kitasatosporales</taxon>
        <taxon>Streptomycetaceae</taxon>
        <taxon>Streptomyces</taxon>
    </lineage>
</organism>
<dbReference type="InterPro" id="IPR011009">
    <property type="entry name" value="Kinase-like_dom_sf"/>
</dbReference>
<dbReference type="Gene3D" id="1.10.510.10">
    <property type="entry name" value="Transferase(Phosphotransferase) domain 1"/>
    <property type="match status" value="1"/>
</dbReference>
<keyword evidence="8" id="KW-1185">Reference proteome</keyword>
<dbReference type="PANTHER" id="PTHR43289">
    <property type="entry name" value="MITOGEN-ACTIVATED PROTEIN KINASE KINASE KINASE 20-RELATED"/>
    <property type="match status" value="1"/>
</dbReference>
<dbReference type="GO" id="GO:0005524">
    <property type="term" value="F:ATP binding"/>
    <property type="evidence" value="ECO:0007669"/>
    <property type="project" value="UniProtKB-KW"/>
</dbReference>
<evidence type="ECO:0000313" key="8">
    <source>
        <dbReference type="Proteomes" id="UP000315226"/>
    </source>
</evidence>
<gene>
    <name evidence="7" type="ORF">SGA01_49560</name>
</gene>
<keyword evidence="1" id="KW-0808">Transferase</keyword>
<dbReference type="PROSITE" id="PS50011">
    <property type="entry name" value="PROTEIN_KINASE_DOM"/>
    <property type="match status" value="1"/>
</dbReference>
<comment type="caution">
    <text evidence="7">The sequence shown here is derived from an EMBL/GenBank/DDBJ whole genome shotgun (WGS) entry which is preliminary data.</text>
</comment>
<feature type="region of interest" description="Disordered" evidence="5">
    <location>
        <begin position="114"/>
        <end position="143"/>
    </location>
</feature>
<evidence type="ECO:0000256" key="3">
    <source>
        <dbReference type="ARBA" id="ARBA00022777"/>
    </source>
</evidence>
<dbReference type="InterPro" id="IPR000719">
    <property type="entry name" value="Prot_kinase_dom"/>
</dbReference>